<evidence type="ECO:0000313" key="1">
    <source>
        <dbReference type="EMBL" id="CAA9532704.1"/>
    </source>
</evidence>
<name>A0A6J4TWA7_9BACT</name>
<organism evidence="1">
    <name type="scientific">uncultured Thermomicrobiales bacterium</name>
    <dbReference type="NCBI Taxonomy" id="1645740"/>
    <lineage>
        <taxon>Bacteria</taxon>
        <taxon>Pseudomonadati</taxon>
        <taxon>Thermomicrobiota</taxon>
        <taxon>Thermomicrobia</taxon>
        <taxon>Thermomicrobiales</taxon>
        <taxon>environmental samples</taxon>
    </lineage>
</organism>
<dbReference type="AlphaFoldDB" id="A0A6J4TWA7"/>
<gene>
    <name evidence="1" type="ORF">AVDCRST_MAG49-12</name>
</gene>
<reference evidence="1" key="1">
    <citation type="submission" date="2020-02" db="EMBL/GenBank/DDBJ databases">
        <authorList>
            <person name="Meier V. D."/>
        </authorList>
    </citation>
    <scope>NUCLEOTIDE SEQUENCE</scope>
    <source>
        <strain evidence="1">AVDCRST_MAG49</strain>
    </source>
</reference>
<protein>
    <submittedName>
        <fullName evidence="1">Uncharacterized protein</fullName>
    </submittedName>
</protein>
<sequence>MSLGTSPRRGDPTPPTAPDCAGCGVALGEPYGWCGNCRAAYCLACGRAHFCTPGCPAQGCHVGLCVRLVRGGELAAVWGLPAEGSG</sequence>
<dbReference type="EMBL" id="CADCWG010000001">
    <property type="protein sequence ID" value="CAA9532704.1"/>
    <property type="molecule type" value="Genomic_DNA"/>
</dbReference>
<proteinExistence type="predicted"/>
<accession>A0A6J4TWA7</accession>